<proteinExistence type="predicted"/>
<gene>
    <name evidence="1" type="ORF">F0919_06490</name>
</gene>
<evidence type="ECO:0008006" key="3">
    <source>
        <dbReference type="Google" id="ProtNLM"/>
    </source>
</evidence>
<protein>
    <recommendedName>
        <fullName evidence="3">Cell division protein FtsL</fullName>
    </recommendedName>
</protein>
<name>A0A5M6CQD5_9BACT</name>
<sequence length="152" mass="17526">MSGNRLNKMEEMVETQDEPVVEAVAPEIEPVVNKEKKENIVVPVPVKGSWREVLDRISYKGIVKNMPYLMFLTVLCILYITNNNRAISLTRSINDKSKELKELRWKYMDIQSRLMYQTSETQMINRSAALGLKPLDRPAFEVKVKIPAAKEN</sequence>
<dbReference type="AlphaFoldDB" id="A0A5M6CQD5"/>
<dbReference type="Pfam" id="PF19579">
    <property type="entry name" value="FtsL_2"/>
    <property type="match status" value="1"/>
</dbReference>
<accession>A0A5M6CQD5</accession>
<dbReference type="RefSeq" id="WP_150031892.1">
    <property type="nucleotide sequence ID" value="NZ_VWSH01000001.1"/>
</dbReference>
<evidence type="ECO:0000313" key="1">
    <source>
        <dbReference type="EMBL" id="KAA5537317.1"/>
    </source>
</evidence>
<dbReference type="InterPro" id="IPR045755">
    <property type="entry name" value="FtsL-like"/>
</dbReference>
<organism evidence="1 2">
    <name type="scientific">Taibaiella lutea</name>
    <dbReference type="NCBI Taxonomy" id="2608001"/>
    <lineage>
        <taxon>Bacteria</taxon>
        <taxon>Pseudomonadati</taxon>
        <taxon>Bacteroidota</taxon>
        <taxon>Chitinophagia</taxon>
        <taxon>Chitinophagales</taxon>
        <taxon>Chitinophagaceae</taxon>
        <taxon>Taibaiella</taxon>
    </lineage>
</organism>
<dbReference type="Proteomes" id="UP000323632">
    <property type="component" value="Unassembled WGS sequence"/>
</dbReference>
<keyword evidence="2" id="KW-1185">Reference proteome</keyword>
<evidence type="ECO:0000313" key="2">
    <source>
        <dbReference type="Proteomes" id="UP000323632"/>
    </source>
</evidence>
<dbReference type="EMBL" id="VWSH01000001">
    <property type="protein sequence ID" value="KAA5537317.1"/>
    <property type="molecule type" value="Genomic_DNA"/>
</dbReference>
<comment type="caution">
    <text evidence="1">The sequence shown here is derived from an EMBL/GenBank/DDBJ whole genome shotgun (WGS) entry which is preliminary data.</text>
</comment>
<reference evidence="1 2" key="1">
    <citation type="submission" date="2019-09" db="EMBL/GenBank/DDBJ databases">
        <title>Genome sequence and assembly of Taibaiella sp.</title>
        <authorList>
            <person name="Chhetri G."/>
        </authorList>
    </citation>
    <scope>NUCLEOTIDE SEQUENCE [LARGE SCALE GENOMIC DNA]</scope>
    <source>
        <strain evidence="1 2">KVB11</strain>
    </source>
</reference>